<keyword evidence="2" id="KW-1185">Reference proteome</keyword>
<dbReference type="RefSeq" id="XP_009043731.1">
    <property type="nucleotide sequence ID" value="XM_009045483.1"/>
</dbReference>
<dbReference type="HOGENOM" id="CLU_1058795_0_0_1"/>
<dbReference type="AlphaFoldDB" id="V4BC29"/>
<evidence type="ECO:0000313" key="1">
    <source>
        <dbReference type="EMBL" id="ESP05186.1"/>
    </source>
</evidence>
<name>V4BC29_LOTGI</name>
<accession>V4BC29</accession>
<gene>
    <name evidence="1" type="ORF">LOTGIDRAFT_151993</name>
</gene>
<dbReference type="CTD" id="20235572"/>
<evidence type="ECO:0000313" key="2">
    <source>
        <dbReference type="Proteomes" id="UP000030746"/>
    </source>
</evidence>
<dbReference type="EMBL" id="KB199650">
    <property type="protein sequence ID" value="ESP05186.1"/>
    <property type="molecule type" value="Genomic_DNA"/>
</dbReference>
<dbReference type="KEGG" id="lgi:LOTGIDRAFT_151993"/>
<dbReference type="OrthoDB" id="6142675at2759"/>
<reference evidence="1 2" key="1">
    <citation type="journal article" date="2013" name="Nature">
        <title>Insights into bilaterian evolution from three spiralian genomes.</title>
        <authorList>
            <person name="Simakov O."/>
            <person name="Marletaz F."/>
            <person name="Cho S.J."/>
            <person name="Edsinger-Gonzales E."/>
            <person name="Havlak P."/>
            <person name="Hellsten U."/>
            <person name="Kuo D.H."/>
            <person name="Larsson T."/>
            <person name="Lv J."/>
            <person name="Arendt D."/>
            <person name="Savage R."/>
            <person name="Osoegawa K."/>
            <person name="de Jong P."/>
            <person name="Grimwood J."/>
            <person name="Chapman J.A."/>
            <person name="Shapiro H."/>
            <person name="Aerts A."/>
            <person name="Otillar R.P."/>
            <person name="Terry A.Y."/>
            <person name="Boore J.L."/>
            <person name="Grigoriev I.V."/>
            <person name="Lindberg D.R."/>
            <person name="Seaver E.C."/>
            <person name="Weisblat D.A."/>
            <person name="Putnam N.H."/>
            <person name="Rokhsar D.S."/>
        </authorList>
    </citation>
    <scope>NUCLEOTIDE SEQUENCE [LARGE SCALE GENOMIC DNA]</scope>
</reference>
<protein>
    <submittedName>
        <fullName evidence="1">Uncharacterized protein</fullName>
    </submittedName>
</protein>
<dbReference type="Proteomes" id="UP000030746">
    <property type="component" value="Unassembled WGS sequence"/>
</dbReference>
<proteinExistence type="predicted"/>
<dbReference type="GeneID" id="20235572"/>
<organism evidence="1 2">
    <name type="scientific">Lottia gigantea</name>
    <name type="common">Giant owl limpet</name>
    <dbReference type="NCBI Taxonomy" id="225164"/>
    <lineage>
        <taxon>Eukaryota</taxon>
        <taxon>Metazoa</taxon>
        <taxon>Spiralia</taxon>
        <taxon>Lophotrochozoa</taxon>
        <taxon>Mollusca</taxon>
        <taxon>Gastropoda</taxon>
        <taxon>Patellogastropoda</taxon>
        <taxon>Lottioidea</taxon>
        <taxon>Lottiidae</taxon>
        <taxon>Lottia</taxon>
    </lineage>
</organism>
<sequence length="263" mass="30313">MYILQSAKADVEINITTEILPSINSNNIVLPWKLVRIDIQQLNVKVGHHFDFEEDGHERSYNQHVKSENKTQYNVYLVRETDQFVIPFGNVNAITVIALLRMGLIEQQIELCYKKFLHLPLYEDMATWNIVFRHGNLEYIDFDTKNTFYDKIVPSAAQIIAVLINYKRTLLDLDKCGEKAETSLGFNYISECVGSEFNGPCPDLAYQVPCGDHTCRSSYIDCLQALLAYNKHPEVKGKSLHQDKYSQWSFNKLGAIKRKNKLI</sequence>